<feature type="transmembrane region" description="Helical" evidence="8">
    <location>
        <begin position="228"/>
        <end position="248"/>
    </location>
</feature>
<feature type="transmembrane region" description="Helical" evidence="8">
    <location>
        <begin position="189"/>
        <end position="207"/>
    </location>
</feature>
<keyword evidence="6 8" id="KW-1133">Transmembrane helix</keyword>
<protein>
    <recommendedName>
        <fullName evidence="8">Probable lipid II flippase MurJ</fullName>
    </recommendedName>
</protein>
<evidence type="ECO:0000256" key="6">
    <source>
        <dbReference type="ARBA" id="ARBA00022989"/>
    </source>
</evidence>
<keyword evidence="4 8" id="KW-0133">Cell shape</keyword>
<evidence type="ECO:0000256" key="5">
    <source>
        <dbReference type="ARBA" id="ARBA00022984"/>
    </source>
</evidence>
<dbReference type="UniPathway" id="UPA00219"/>
<feature type="transmembrane region" description="Helical" evidence="8">
    <location>
        <begin position="474"/>
        <end position="498"/>
    </location>
</feature>
<keyword evidence="3 8" id="KW-0812">Transmembrane</keyword>
<keyword evidence="5 8" id="KW-0573">Peptidoglycan synthesis</keyword>
<dbReference type="PANTHER" id="PTHR47019:SF1">
    <property type="entry name" value="LIPID II FLIPPASE MURJ"/>
    <property type="match status" value="1"/>
</dbReference>
<comment type="caution">
    <text evidence="10">The sequence shown here is derived from an EMBL/GenBank/DDBJ whole genome shotgun (WGS) entry which is preliminary data.</text>
</comment>
<evidence type="ECO:0000313" key="11">
    <source>
        <dbReference type="Proteomes" id="UP000469523"/>
    </source>
</evidence>
<keyword evidence="2 8" id="KW-1003">Cell membrane</keyword>
<dbReference type="PIRSF" id="PIRSF002869">
    <property type="entry name" value="MviN"/>
    <property type="match status" value="1"/>
</dbReference>
<comment type="subcellular location">
    <subcellularLocation>
        <location evidence="1 8">Cell membrane</location>
        <topology evidence="1 8">Multi-pass membrane protein</topology>
    </subcellularLocation>
</comment>
<keyword evidence="8 9" id="KW-0813">Transport</keyword>
<dbReference type="CDD" id="cd13123">
    <property type="entry name" value="MATE_MurJ_like"/>
    <property type="match status" value="1"/>
</dbReference>
<feature type="transmembrane region" description="Helical" evidence="8">
    <location>
        <begin position="268"/>
        <end position="290"/>
    </location>
</feature>
<sequence>MSKSNKTAKSALIIIIFTLGSKFLGFLREVLIAAKFGSGMETDTFFIALTATSLVTGFLSNAISTTFIPVISEIESKEGKKGKIEHTNNMINVIFFVSLILVIIGLLGTPIIIKLLASGFEGEQFNLAVKLTRIGLPMILFSGVIGVMTGYLQSEQRFNATAMIGIPFNFIYIFFLLFLSSIFGIRGLMVAGVIAVFSQLLVQIPEARLSGFKYKFIFDLKDKYIKKVLYLSLPVLIGVAINDLNAIVDKTLASSLVSGSISALNYASKLNGLILGVFISAITTVIFPVLSKEANDDNIDGVESTMSYGINLILLITVPATVGMIVLAKPIVEIAFQRGEFDAIATLMTSQALIFYSIGLVAMALRLLITRVYYSLQDTKTPMINGAISVGFNIVLNLILVNFMAHAGLALATSIATTIAAIMLLYGLKKKIGSLGTKEYIITFLKTGLASAIMGIVAYIVYHGLYGILGVSKLHNLISLLVAVGLAVIVYGVLCYLLKIEEVRYMVNKVKERFIGN</sequence>
<feature type="transmembrane region" description="Helical" evidence="8">
    <location>
        <begin position="164"/>
        <end position="183"/>
    </location>
</feature>
<evidence type="ECO:0000256" key="8">
    <source>
        <dbReference type="HAMAP-Rule" id="MF_02078"/>
    </source>
</evidence>
<feature type="transmembrane region" description="Helical" evidence="8">
    <location>
        <begin position="91"/>
        <end position="113"/>
    </location>
</feature>
<keyword evidence="8 9" id="KW-0961">Cell wall biogenesis/degradation</keyword>
<dbReference type="GO" id="GO:0009252">
    <property type="term" value="P:peptidoglycan biosynthetic process"/>
    <property type="evidence" value="ECO:0007669"/>
    <property type="project" value="UniProtKB-UniRule"/>
</dbReference>
<reference evidence="10 11" key="1">
    <citation type="submission" date="2019-09" db="EMBL/GenBank/DDBJ databases">
        <title>In-depth cultivation of the pig gut microbiome towards novel bacterial diversity and tailored functional studies.</title>
        <authorList>
            <person name="Wylensek D."/>
            <person name="Hitch T.C.A."/>
            <person name="Clavel T."/>
        </authorList>
    </citation>
    <scope>NUCLEOTIDE SEQUENCE [LARGE SCALE GENOMIC DNA]</scope>
    <source>
        <strain evidence="10 11">WCA3-693-APC-4?</strain>
    </source>
</reference>
<dbReference type="InterPro" id="IPR004268">
    <property type="entry name" value="MurJ"/>
</dbReference>
<evidence type="ECO:0000256" key="1">
    <source>
        <dbReference type="ARBA" id="ARBA00004651"/>
    </source>
</evidence>
<feature type="transmembrane region" description="Helical" evidence="8">
    <location>
        <begin position="409"/>
        <end position="428"/>
    </location>
</feature>
<feature type="transmembrane region" description="Helical" evidence="8">
    <location>
        <begin position="386"/>
        <end position="403"/>
    </location>
</feature>
<comment type="pathway">
    <text evidence="8">Cell wall biogenesis; peptidoglycan biosynthesis.</text>
</comment>
<dbReference type="GO" id="GO:0015648">
    <property type="term" value="F:lipid-linked peptidoglycan transporter activity"/>
    <property type="evidence" value="ECO:0007669"/>
    <property type="project" value="UniProtKB-UniRule"/>
</dbReference>
<dbReference type="PRINTS" id="PR01806">
    <property type="entry name" value="VIRFACTRMVIN"/>
</dbReference>
<gene>
    <name evidence="8 10" type="primary">murJ</name>
    <name evidence="10" type="ORF">FYJ83_01970</name>
</gene>
<dbReference type="Pfam" id="PF03023">
    <property type="entry name" value="MurJ"/>
    <property type="match status" value="1"/>
</dbReference>
<dbReference type="InterPro" id="IPR051050">
    <property type="entry name" value="Lipid_II_flippase_MurJ/MviN"/>
</dbReference>
<dbReference type="GO" id="GO:0005886">
    <property type="term" value="C:plasma membrane"/>
    <property type="evidence" value="ECO:0007669"/>
    <property type="project" value="UniProtKB-SubCell"/>
</dbReference>
<feature type="transmembrane region" description="Helical" evidence="8">
    <location>
        <begin position="133"/>
        <end position="152"/>
    </location>
</feature>
<comment type="function">
    <text evidence="8 9">Involved in peptidoglycan biosynthesis. Transports lipid-linked peptidoglycan precursors from the inner to the outer leaflet of the cytoplasmic membrane.</text>
</comment>
<comment type="similarity">
    <text evidence="8 9">Belongs to the MurJ/MviN family.</text>
</comment>
<feature type="transmembrane region" description="Helical" evidence="8">
    <location>
        <begin position="12"/>
        <end position="33"/>
    </location>
</feature>
<feature type="transmembrane region" description="Helical" evidence="8">
    <location>
        <begin position="352"/>
        <end position="374"/>
    </location>
</feature>
<evidence type="ECO:0000256" key="7">
    <source>
        <dbReference type="ARBA" id="ARBA00023136"/>
    </source>
</evidence>
<dbReference type="PANTHER" id="PTHR47019">
    <property type="entry name" value="LIPID II FLIPPASE MURJ"/>
    <property type="match status" value="1"/>
</dbReference>
<feature type="transmembrane region" description="Helical" evidence="8">
    <location>
        <begin position="310"/>
        <end position="332"/>
    </location>
</feature>
<dbReference type="EMBL" id="VUNQ01000002">
    <property type="protein sequence ID" value="MSU00234.1"/>
    <property type="molecule type" value="Genomic_DNA"/>
</dbReference>
<dbReference type="GO" id="GO:0034204">
    <property type="term" value="P:lipid translocation"/>
    <property type="evidence" value="ECO:0007669"/>
    <property type="project" value="TreeGrafter"/>
</dbReference>
<dbReference type="HAMAP" id="MF_02078">
    <property type="entry name" value="MurJ_MviN"/>
    <property type="match status" value="1"/>
</dbReference>
<proteinExistence type="inferred from homology"/>
<dbReference type="RefSeq" id="WP_154438565.1">
    <property type="nucleotide sequence ID" value="NZ_VUNQ01000002.1"/>
</dbReference>
<evidence type="ECO:0000256" key="9">
    <source>
        <dbReference type="PIRNR" id="PIRNR002869"/>
    </source>
</evidence>
<keyword evidence="7 8" id="KW-0472">Membrane</keyword>
<evidence type="ECO:0000256" key="3">
    <source>
        <dbReference type="ARBA" id="ARBA00022692"/>
    </source>
</evidence>
<feature type="transmembrane region" description="Helical" evidence="8">
    <location>
        <begin position="45"/>
        <end position="71"/>
    </location>
</feature>
<dbReference type="NCBIfam" id="TIGR01695">
    <property type="entry name" value="murJ_mviN"/>
    <property type="match status" value="1"/>
</dbReference>
<organism evidence="10 11">
    <name type="scientific">Tissierella pigra</name>
    <dbReference type="NCBI Taxonomy" id="2607614"/>
    <lineage>
        <taxon>Bacteria</taxon>
        <taxon>Bacillati</taxon>
        <taxon>Bacillota</taxon>
        <taxon>Tissierellia</taxon>
        <taxon>Tissierellales</taxon>
        <taxon>Tissierellaceae</taxon>
        <taxon>Tissierella</taxon>
    </lineage>
</organism>
<name>A0A6N7XUM4_9FIRM</name>
<dbReference type="GO" id="GO:0071555">
    <property type="term" value="P:cell wall organization"/>
    <property type="evidence" value="ECO:0007669"/>
    <property type="project" value="UniProtKB-UniRule"/>
</dbReference>
<evidence type="ECO:0000256" key="2">
    <source>
        <dbReference type="ARBA" id="ARBA00022475"/>
    </source>
</evidence>
<dbReference type="Proteomes" id="UP000469523">
    <property type="component" value="Unassembled WGS sequence"/>
</dbReference>
<dbReference type="GO" id="GO:0008360">
    <property type="term" value="P:regulation of cell shape"/>
    <property type="evidence" value="ECO:0007669"/>
    <property type="project" value="UniProtKB-UniRule"/>
</dbReference>
<keyword evidence="11" id="KW-1185">Reference proteome</keyword>
<accession>A0A6N7XUM4</accession>
<feature type="transmembrane region" description="Helical" evidence="8">
    <location>
        <begin position="440"/>
        <end position="462"/>
    </location>
</feature>
<evidence type="ECO:0000313" key="10">
    <source>
        <dbReference type="EMBL" id="MSU00234.1"/>
    </source>
</evidence>
<evidence type="ECO:0000256" key="4">
    <source>
        <dbReference type="ARBA" id="ARBA00022960"/>
    </source>
</evidence>
<dbReference type="AlphaFoldDB" id="A0A6N7XUM4"/>